<protein>
    <recommendedName>
        <fullName evidence="1">STAS domain-containing protein</fullName>
    </recommendedName>
</protein>
<dbReference type="EMBL" id="JRTT01000131">
    <property type="protein sequence ID" value="KHD73406.1"/>
    <property type="molecule type" value="Genomic_DNA"/>
</dbReference>
<dbReference type="SUPFAM" id="SSF52091">
    <property type="entry name" value="SpoIIaa-like"/>
    <property type="match status" value="1"/>
</dbReference>
<comment type="caution">
    <text evidence="2">The sequence shown here is derived from an EMBL/GenBank/DDBJ whole genome shotgun (WGS) entry which is preliminary data.</text>
</comment>
<dbReference type="Pfam" id="PF13466">
    <property type="entry name" value="STAS_2"/>
    <property type="match status" value="1"/>
</dbReference>
<dbReference type="PROSITE" id="PS50801">
    <property type="entry name" value="STAS"/>
    <property type="match status" value="1"/>
</dbReference>
<sequence>MYMTDPHYEIQRTRGRTGITVHLHLSGAFDRDAGRVLRTAMRDTFASGRRGLRVFVDVSAVESIGSECIDLLLVGYTRALRAGHGYEIVNAHGHIRQALALTGLCEPETLYAPDDWTGDLIGTPTPYSV</sequence>
<evidence type="ECO:0000259" key="1">
    <source>
        <dbReference type="PROSITE" id="PS50801"/>
    </source>
</evidence>
<dbReference type="InterPro" id="IPR036513">
    <property type="entry name" value="STAS_dom_sf"/>
</dbReference>
<dbReference type="AlphaFoldDB" id="A0A0A6UD58"/>
<dbReference type="Proteomes" id="UP000054537">
    <property type="component" value="Unassembled WGS sequence"/>
</dbReference>
<evidence type="ECO:0000313" key="2">
    <source>
        <dbReference type="EMBL" id="KHD73406.1"/>
    </source>
</evidence>
<organism evidence="2 3">
    <name type="scientific">Actinoplanes utahensis</name>
    <dbReference type="NCBI Taxonomy" id="1869"/>
    <lineage>
        <taxon>Bacteria</taxon>
        <taxon>Bacillati</taxon>
        <taxon>Actinomycetota</taxon>
        <taxon>Actinomycetes</taxon>
        <taxon>Micromonosporales</taxon>
        <taxon>Micromonosporaceae</taxon>
        <taxon>Actinoplanes</taxon>
    </lineage>
</organism>
<dbReference type="InterPro" id="IPR058548">
    <property type="entry name" value="MlaB-like_STAS"/>
</dbReference>
<evidence type="ECO:0000313" key="3">
    <source>
        <dbReference type="Proteomes" id="UP000054537"/>
    </source>
</evidence>
<keyword evidence="3" id="KW-1185">Reference proteome</keyword>
<reference evidence="2 3" key="1">
    <citation type="submission" date="2014-10" db="EMBL/GenBank/DDBJ databases">
        <title>Draft genome sequence of Actinoplanes utahensis NRRL 12052.</title>
        <authorList>
            <person name="Velasco-Bucheli B."/>
            <person name="del Cerro C."/>
            <person name="Hormigo D."/>
            <person name="Garcia J.L."/>
            <person name="Acebal C."/>
            <person name="Arroyo M."/>
            <person name="de la Mata I."/>
        </authorList>
    </citation>
    <scope>NUCLEOTIDE SEQUENCE [LARGE SCALE GENOMIC DNA]</scope>
    <source>
        <strain evidence="2 3">NRRL 12052</strain>
    </source>
</reference>
<accession>A0A0A6UD58</accession>
<name>A0A0A6UD58_ACTUT</name>
<dbReference type="InterPro" id="IPR002645">
    <property type="entry name" value="STAS_dom"/>
</dbReference>
<feature type="domain" description="STAS" evidence="1">
    <location>
        <begin position="23"/>
        <end position="104"/>
    </location>
</feature>
<dbReference type="STRING" id="1869.MB27_34895"/>
<proteinExistence type="predicted"/>
<dbReference type="CDD" id="cd07043">
    <property type="entry name" value="STAS_anti-anti-sigma_factors"/>
    <property type="match status" value="1"/>
</dbReference>
<dbReference type="Gene3D" id="3.30.750.24">
    <property type="entry name" value="STAS domain"/>
    <property type="match status" value="1"/>
</dbReference>
<gene>
    <name evidence="2" type="ORF">MB27_34895</name>
</gene>